<comment type="caution">
    <text evidence="8">The sequence shown here is derived from an EMBL/GenBank/DDBJ whole genome shotgun (WGS) entry which is preliminary data.</text>
</comment>
<organism evidence="8 9">
    <name type="scientific">Scopulibacillus cellulosilyticus</name>
    <dbReference type="NCBI Taxonomy" id="2665665"/>
    <lineage>
        <taxon>Bacteria</taxon>
        <taxon>Bacillati</taxon>
        <taxon>Bacillota</taxon>
        <taxon>Bacilli</taxon>
        <taxon>Bacillales</taxon>
        <taxon>Sporolactobacillaceae</taxon>
        <taxon>Scopulibacillus</taxon>
    </lineage>
</organism>
<evidence type="ECO:0000256" key="1">
    <source>
        <dbReference type="ARBA" id="ARBA00022737"/>
    </source>
</evidence>
<evidence type="ECO:0000313" key="9">
    <source>
        <dbReference type="Proteomes" id="UP001596505"/>
    </source>
</evidence>
<dbReference type="NCBIfam" id="TIGR03928">
    <property type="entry name" value="T7_EssCb_Firm"/>
    <property type="match status" value="1"/>
</dbReference>
<dbReference type="SUPFAM" id="SSF52540">
    <property type="entry name" value="P-loop containing nucleoside triphosphate hydrolases"/>
    <property type="match status" value="3"/>
</dbReference>
<dbReference type="SMART" id="SM00382">
    <property type="entry name" value="AAA"/>
    <property type="match status" value="3"/>
</dbReference>
<evidence type="ECO:0000259" key="7">
    <source>
        <dbReference type="PROSITE" id="PS50901"/>
    </source>
</evidence>
<dbReference type="InterPro" id="IPR003593">
    <property type="entry name" value="AAA+_ATPase"/>
</dbReference>
<keyword evidence="6" id="KW-1133">Transmembrane helix</keyword>
<feature type="transmembrane region" description="Helical" evidence="6">
    <location>
        <begin position="36"/>
        <end position="58"/>
    </location>
</feature>
<feature type="domain" description="FtsK" evidence="7">
    <location>
        <begin position="467"/>
        <end position="665"/>
    </location>
</feature>
<dbReference type="InterPro" id="IPR023839">
    <property type="entry name" value="Firmicutes_EssC_C"/>
</dbReference>
<accession>A0ABW2PWZ2</accession>
<keyword evidence="3 4" id="KW-0067">ATP-binding</keyword>
<evidence type="ECO:0000256" key="4">
    <source>
        <dbReference type="PROSITE-ProRule" id="PRU00289"/>
    </source>
</evidence>
<dbReference type="EMBL" id="JBHTCO010000010">
    <property type="protein sequence ID" value="MFC7393142.1"/>
    <property type="molecule type" value="Genomic_DNA"/>
</dbReference>
<feature type="binding site" evidence="4">
    <location>
        <begin position="1110"/>
        <end position="1117"/>
    </location>
    <ligand>
        <name>ATP</name>
        <dbReference type="ChEBI" id="CHEBI:30616"/>
    </ligand>
</feature>
<evidence type="ECO:0000313" key="8">
    <source>
        <dbReference type="EMBL" id="MFC7393142.1"/>
    </source>
</evidence>
<gene>
    <name evidence="8" type="primary">essC</name>
    <name evidence="8" type="ORF">ACFQRG_09210</name>
</gene>
<dbReference type="Proteomes" id="UP001596505">
    <property type="component" value="Unassembled WGS sequence"/>
</dbReference>
<evidence type="ECO:0000256" key="6">
    <source>
        <dbReference type="SAM" id="Phobius"/>
    </source>
</evidence>
<keyword evidence="6" id="KW-0812">Transmembrane</keyword>
<evidence type="ECO:0000256" key="3">
    <source>
        <dbReference type="ARBA" id="ARBA00022840"/>
    </source>
</evidence>
<dbReference type="CDD" id="cd01127">
    <property type="entry name" value="TrwB_TraG_TraD_VirD4"/>
    <property type="match status" value="1"/>
</dbReference>
<protein>
    <submittedName>
        <fullName evidence="8">Type VII secretion protein EssC</fullName>
    </submittedName>
</protein>
<keyword evidence="1" id="KW-0677">Repeat</keyword>
<name>A0ABW2PWZ2_9BACL</name>
<dbReference type="RefSeq" id="WP_380965594.1">
    <property type="nucleotide sequence ID" value="NZ_JBHTCO010000010.1"/>
</dbReference>
<feature type="binding site" evidence="4">
    <location>
        <begin position="491"/>
        <end position="498"/>
    </location>
    <ligand>
        <name>ATP</name>
        <dbReference type="ChEBI" id="CHEBI:30616"/>
    </ligand>
</feature>
<feature type="domain" description="FtsK" evidence="7">
    <location>
        <begin position="812"/>
        <end position="994"/>
    </location>
</feature>
<keyword evidence="9" id="KW-1185">Reference proteome</keyword>
<dbReference type="Gene3D" id="3.40.50.300">
    <property type="entry name" value="P-loop containing nucleotide triphosphate hydrolases"/>
    <property type="match status" value="3"/>
</dbReference>
<dbReference type="PANTHER" id="PTHR22683">
    <property type="entry name" value="SPORULATION PROTEIN RELATED"/>
    <property type="match status" value="1"/>
</dbReference>
<keyword evidence="6" id="KW-0472">Membrane</keyword>
<evidence type="ECO:0000256" key="5">
    <source>
        <dbReference type="SAM" id="Coils"/>
    </source>
</evidence>
<dbReference type="InterPro" id="IPR027417">
    <property type="entry name" value="P-loop_NTPase"/>
</dbReference>
<dbReference type="InterPro" id="IPR002543">
    <property type="entry name" value="FtsK_dom"/>
</dbReference>
<reference evidence="9" key="1">
    <citation type="journal article" date="2019" name="Int. J. Syst. Evol. Microbiol.">
        <title>The Global Catalogue of Microorganisms (GCM) 10K type strain sequencing project: providing services to taxonomists for standard genome sequencing and annotation.</title>
        <authorList>
            <consortium name="The Broad Institute Genomics Platform"/>
            <consortium name="The Broad Institute Genome Sequencing Center for Infectious Disease"/>
            <person name="Wu L."/>
            <person name="Ma J."/>
        </authorList>
    </citation>
    <scope>NUCLEOTIDE SEQUENCE [LARGE SCALE GENOMIC DNA]</scope>
    <source>
        <strain evidence="9">CGMCC 1.16305</strain>
    </source>
</reference>
<dbReference type="InterPro" id="IPR050206">
    <property type="entry name" value="FtsK/SpoIIIE/SftA"/>
</dbReference>
<feature type="domain" description="FtsK" evidence="7">
    <location>
        <begin position="1081"/>
        <end position="1278"/>
    </location>
</feature>
<proteinExistence type="predicted"/>
<dbReference type="Pfam" id="PF01580">
    <property type="entry name" value="FtsK_SpoIIIE"/>
    <property type="match status" value="3"/>
</dbReference>
<feature type="coiled-coil region" evidence="5">
    <location>
        <begin position="94"/>
        <end position="125"/>
    </location>
</feature>
<sequence length="1340" mass="153647">MRKSPYFKRSPRLKLTLPTGKIIVHNPKREPMAPKFSFETMVIPIFLTIATVLIMYYLSKTLFKSGYYALFMMAMSIPMLGSYIATIGMFFRKKKVHKKEVAKLQNEYLQQIDRQRGEVEEIRDNQVNFLREMNPNPDECVQRIHERDSALWERTPNTEDFLNLRIGLGTRPFQINIRVPDQDGYDINPLIAEAQKLESDYRYLTNVPVSIPLKEKRVVGLVGERKDILELARVLTLQLVTHHSPEEVKLVTAYGEQEKEDWNWMRWLPHIWDESRESRFIAEGDAMARKLFEKLYSTLNIRKLEKGERKAKKSNIPEYIFFLPNLSMLEDDGILPLILNQGETVGACTFLMAPKKEALPMECELIIEVQDGVAQLYETFSTDDEVNFTGLEKVALDHFSLVEARAMAREIAPLRVKQSIAGVIPKVLTFLDMYHVNHVEELDVVSKWNKNRYPMTLPVPIGVREGRKEVTLNIHDKIEKKGQGPHGLMAGTTGSGKSEVIQSLILSLAVNYHPHEMAFMLIDYKGGGMSNTFQGLPHVVATITNLEDPHLISRAKTSLRAELERRQKLFNMAGNIQHIDEYFQSDWRKKEPLPHLFIIIDEFAQLKKDEAEFMDELISIAAIGRTLGVHLLLATQKPAGVVDEKIWSNSRFRICLRVQDDNDSREMIQIPNASRINVPGRAYFQVGNNEVLEYFQSAWSGADYKPKEETESEEIMIAEVSLNGSVTRKQKIDTSDESNQKQIQVLIDYIKGEAEKHNIQPLPGPWQDPLPEQLPLSKIVALKDWTPVRWEEETDWLEPHAGMIDDVKNQAQYPLKLDLNEGHLIIYGMPGSGKTTFIQSILMSLFINHAPKDLHVYIIDFSRQMREFAKFPQVGGVVHEDETEKMQRLLKFFLKELGRRKELFANAGVGSLKTYRSVSGEKMPALVLIIDGYQRFKTTFQLENEQLEILLREGASYGLIVLVTVNQTNDIFERYRSNFALAVSFELADHTDYYYAVGRPNIATANLPEGRGFIKGQNPPQVFQAMLPYDGVNELERTAFIRKWSEKMQEGWDGEPAKEIAMLPKEISLEQLFSQFPPEETRELSYGLDVENLECQSILLDDVDHVFVTGRVESGKTSLLQTLVLSMSYQYSPDDIDLYFIELEPKLKGLMTLAKLPHVKGCASDLSQAKELIAKLTQIVDERKQSHIGFSMMGSDDGEETYTPLVIVIDDVDNLMQQMNMDFEMKDNLDKLTKQARLKNIHFILAGTLASMNTSDAWFMNIKKKYVGFLLGSTLNNDLYFFNMRLPHSETDKELPAGDGYMIKGKEVKVKIAKPFGHPDSRNRWLNRIYEKYPATVKER</sequence>
<feature type="binding site" evidence="4">
    <location>
        <begin position="828"/>
        <end position="835"/>
    </location>
    <ligand>
        <name>ATP</name>
        <dbReference type="ChEBI" id="CHEBI:30616"/>
    </ligand>
</feature>
<evidence type="ECO:0000256" key="2">
    <source>
        <dbReference type="ARBA" id="ARBA00022741"/>
    </source>
</evidence>
<feature type="transmembrane region" description="Helical" evidence="6">
    <location>
        <begin position="70"/>
        <end position="91"/>
    </location>
</feature>
<dbReference type="PROSITE" id="PS50901">
    <property type="entry name" value="FTSK"/>
    <property type="match status" value="3"/>
</dbReference>
<dbReference type="PANTHER" id="PTHR22683:SF1">
    <property type="entry name" value="TYPE VII SECRETION SYSTEM PROTEIN ESSC"/>
    <property type="match status" value="1"/>
</dbReference>
<keyword evidence="2 4" id="KW-0547">Nucleotide-binding</keyword>
<keyword evidence="5" id="KW-0175">Coiled coil</keyword>